<feature type="compositionally biased region" description="Low complexity" evidence="1">
    <location>
        <begin position="70"/>
        <end position="107"/>
    </location>
</feature>
<keyword evidence="3" id="KW-1185">Reference proteome</keyword>
<evidence type="ECO:0000313" key="2">
    <source>
        <dbReference type="EMBL" id="KAJ4363636.1"/>
    </source>
</evidence>
<evidence type="ECO:0000313" key="3">
    <source>
        <dbReference type="Proteomes" id="UP001140560"/>
    </source>
</evidence>
<evidence type="ECO:0000256" key="1">
    <source>
        <dbReference type="SAM" id="MobiDB-lite"/>
    </source>
</evidence>
<feature type="compositionally biased region" description="Low complexity" evidence="1">
    <location>
        <begin position="44"/>
        <end position="60"/>
    </location>
</feature>
<gene>
    <name evidence="2" type="ORF">N0V83_009932</name>
</gene>
<feature type="region of interest" description="Disordered" evidence="1">
    <location>
        <begin position="44"/>
        <end position="190"/>
    </location>
</feature>
<feature type="compositionally biased region" description="Basic and acidic residues" evidence="1">
    <location>
        <begin position="108"/>
        <end position="117"/>
    </location>
</feature>
<feature type="region of interest" description="Disordered" evidence="1">
    <location>
        <begin position="1"/>
        <end position="29"/>
    </location>
</feature>
<feature type="compositionally biased region" description="Low complexity" evidence="1">
    <location>
        <begin position="118"/>
        <end position="156"/>
    </location>
</feature>
<comment type="caution">
    <text evidence="2">The sequence shown here is derived from an EMBL/GenBank/DDBJ whole genome shotgun (WGS) entry which is preliminary data.</text>
</comment>
<feature type="compositionally biased region" description="Basic and acidic residues" evidence="1">
    <location>
        <begin position="1"/>
        <end position="10"/>
    </location>
</feature>
<accession>A0A9W8Y1T8</accession>
<protein>
    <submittedName>
        <fullName evidence="2">Uncharacterized protein</fullName>
    </submittedName>
</protein>
<dbReference type="Proteomes" id="UP001140560">
    <property type="component" value="Unassembled WGS sequence"/>
</dbReference>
<sequence>MFLSVKERARQIASGQFQPSQAAVEPPPPVVASKVVPAKVVTAKFSPSKGPGGSSKTAPSPSTPKKESPKASISKAPKTPSTPTSPKPSSVPSWKATAPKTPSSKTPSSKETKEKSSKSSSARASSPKASSSKSSSSKSSSSKRSSSPKTSPKIAAPAPPKPKLTRSKTSPPDLGIGIGSFADDPPEDHTTISGLKAACLKQASGVTGLGGRRLAVNLKQTSSGEWYAALKDLSSDKYLKMWMDRSKTYETQIEALEAYLVFAKKMKQGCRLFPPMSPKAASTKSK</sequence>
<proteinExistence type="predicted"/>
<dbReference type="AlphaFoldDB" id="A0A9W8Y1T8"/>
<name>A0A9W8Y1T8_9PLEO</name>
<dbReference type="EMBL" id="JAPEUY010000019">
    <property type="protein sequence ID" value="KAJ4363636.1"/>
    <property type="molecule type" value="Genomic_DNA"/>
</dbReference>
<organism evidence="2 3">
    <name type="scientific">Neocucurbitaria cava</name>
    <dbReference type="NCBI Taxonomy" id="798079"/>
    <lineage>
        <taxon>Eukaryota</taxon>
        <taxon>Fungi</taxon>
        <taxon>Dikarya</taxon>
        <taxon>Ascomycota</taxon>
        <taxon>Pezizomycotina</taxon>
        <taxon>Dothideomycetes</taxon>
        <taxon>Pleosporomycetidae</taxon>
        <taxon>Pleosporales</taxon>
        <taxon>Pleosporineae</taxon>
        <taxon>Cucurbitariaceae</taxon>
        <taxon>Neocucurbitaria</taxon>
    </lineage>
</organism>
<dbReference type="OrthoDB" id="3799742at2759"/>
<reference evidence="2" key="1">
    <citation type="submission" date="2022-10" db="EMBL/GenBank/DDBJ databases">
        <title>Tapping the CABI collections for fungal endophytes: first genome assemblies for Collariella, Neodidymelliopsis, Ascochyta clinopodiicola, Didymella pomorum, Didymosphaeria variabile, Neocosmospora piperis and Neocucurbitaria cava.</title>
        <authorList>
            <person name="Hill R."/>
        </authorList>
    </citation>
    <scope>NUCLEOTIDE SEQUENCE</scope>
    <source>
        <strain evidence="2">IMI 356814</strain>
    </source>
</reference>